<dbReference type="InterPro" id="IPR007278">
    <property type="entry name" value="DUF397"/>
</dbReference>
<evidence type="ECO:0000313" key="2">
    <source>
        <dbReference type="EMBL" id="OZM74757.1"/>
    </source>
</evidence>
<comment type="caution">
    <text evidence="2">The sequence shown here is derived from an EMBL/GenBank/DDBJ whole genome shotgun (WGS) entry which is preliminary data.</text>
</comment>
<dbReference type="Pfam" id="PF04149">
    <property type="entry name" value="DUF397"/>
    <property type="match status" value="1"/>
</dbReference>
<gene>
    <name evidence="2" type="ORF">CFN78_00525</name>
</gene>
<organism evidence="2 3">
    <name type="scientific">Amycolatopsis antarctica</name>
    <dbReference type="NCBI Taxonomy" id="1854586"/>
    <lineage>
        <taxon>Bacteria</taxon>
        <taxon>Bacillati</taxon>
        <taxon>Actinomycetota</taxon>
        <taxon>Actinomycetes</taxon>
        <taxon>Pseudonocardiales</taxon>
        <taxon>Pseudonocardiaceae</taxon>
        <taxon>Amycolatopsis</taxon>
    </lineage>
</organism>
<dbReference type="RefSeq" id="WP_094860541.1">
    <property type="nucleotide sequence ID" value="NZ_NKYE01000001.1"/>
</dbReference>
<protein>
    <submittedName>
        <fullName evidence="2">DUF397 domain-containing protein</fullName>
    </submittedName>
</protein>
<accession>A0A263DB69</accession>
<dbReference type="EMBL" id="NKYE01000001">
    <property type="protein sequence ID" value="OZM74757.1"/>
    <property type="molecule type" value="Genomic_DNA"/>
</dbReference>
<sequence>MNVFSGAAWRKSSYSGSQSDCVEVAFAPAPAAWRKSSHSGTQSECVEVAADRGLVGVRDTKDRDGGTLTVPAASWQAFLATLPR</sequence>
<dbReference type="AlphaFoldDB" id="A0A263DB69"/>
<dbReference type="InParanoid" id="A0A263DB69"/>
<dbReference type="Proteomes" id="UP000242444">
    <property type="component" value="Unassembled WGS sequence"/>
</dbReference>
<proteinExistence type="predicted"/>
<keyword evidence="3" id="KW-1185">Reference proteome</keyword>
<feature type="domain" description="DUF397" evidence="1">
    <location>
        <begin position="31"/>
        <end position="81"/>
    </location>
</feature>
<reference evidence="2 3" key="1">
    <citation type="submission" date="2017-07" db="EMBL/GenBank/DDBJ databases">
        <title>Amycolatopsis antarcticus sp. nov., isolated from the surface of an Antarcticus brown macroalga.</title>
        <authorList>
            <person name="Wang J."/>
            <person name="Leiva S."/>
            <person name="Huang J."/>
            <person name="Huang Y."/>
        </authorList>
    </citation>
    <scope>NUCLEOTIDE SEQUENCE [LARGE SCALE GENOMIC DNA]</scope>
    <source>
        <strain evidence="2 3">AU-G6</strain>
    </source>
</reference>
<name>A0A263DB69_9PSEU</name>
<evidence type="ECO:0000259" key="1">
    <source>
        <dbReference type="Pfam" id="PF04149"/>
    </source>
</evidence>
<dbReference type="OrthoDB" id="4570646at2"/>
<evidence type="ECO:0000313" key="3">
    <source>
        <dbReference type="Proteomes" id="UP000242444"/>
    </source>
</evidence>